<evidence type="ECO:0000313" key="21">
    <source>
        <dbReference type="Proteomes" id="UP000075806"/>
    </source>
</evidence>
<feature type="region of interest" description="Disordered" evidence="17">
    <location>
        <begin position="649"/>
        <end position="673"/>
    </location>
</feature>
<protein>
    <submittedName>
        <fullName evidence="20">Monofunctional biosynthetic peptidoglycan transglycosylase</fullName>
    </submittedName>
</protein>
<dbReference type="GO" id="GO:0008360">
    <property type="term" value="P:regulation of cell shape"/>
    <property type="evidence" value="ECO:0007669"/>
    <property type="project" value="UniProtKB-KW"/>
</dbReference>
<feature type="domain" description="Glycosyl transferase family 51" evidence="19">
    <location>
        <begin position="62"/>
        <end position="237"/>
    </location>
</feature>
<dbReference type="InterPro" id="IPR023346">
    <property type="entry name" value="Lysozyme-like_dom_sf"/>
</dbReference>
<dbReference type="OrthoDB" id="9766909at2"/>
<dbReference type="NCBIfam" id="TIGR02074">
    <property type="entry name" value="PBP_1a_fam"/>
    <property type="match status" value="1"/>
</dbReference>
<dbReference type="GO" id="GO:0009002">
    <property type="term" value="F:serine-type D-Ala-D-Ala carboxypeptidase activity"/>
    <property type="evidence" value="ECO:0007669"/>
    <property type="project" value="UniProtKB-EC"/>
</dbReference>
<evidence type="ECO:0000256" key="10">
    <source>
        <dbReference type="ARBA" id="ARBA00022960"/>
    </source>
</evidence>
<comment type="catalytic activity">
    <reaction evidence="16">
        <text>[GlcNAc-(1-&gt;4)-Mur2Ac(oyl-L-Ala-gamma-D-Glu-L-Lys-D-Ala-D-Ala)](n)-di-trans,octa-cis-undecaprenyl diphosphate + beta-D-GlcNAc-(1-&gt;4)-Mur2Ac(oyl-L-Ala-gamma-D-Glu-L-Lys-D-Ala-D-Ala)-di-trans,octa-cis-undecaprenyl diphosphate = [GlcNAc-(1-&gt;4)-Mur2Ac(oyl-L-Ala-gamma-D-Glu-L-Lys-D-Ala-D-Ala)](n+1)-di-trans,octa-cis-undecaprenyl diphosphate + di-trans,octa-cis-undecaprenyl diphosphate + H(+)</text>
        <dbReference type="Rhea" id="RHEA:23708"/>
        <dbReference type="Rhea" id="RHEA-COMP:9602"/>
        <dbReference type="Rhea" id="RHEA-COMP:9603"/>
        <dbReference type="ChEBI" id="CHEBI:15378"/>
        <dbReference type="ChEBI" id="CHEBI:58405"/>
        <dbReference type="ChEBI" id="CHEBI:60033"/>
        <dbReference type="ChEBI" id="CHEBI:78435"/>
        <dbReference type="EC" id="2.4.99.28"/>
    </reaction>
</comment>
<dbReference type="InterPro" id="IPR036950">
    <property type="entry name" value="PBP_transglycosylase"/>
</dbReference>
<dbReference type="PANTHER" id="PTHR32282">
    <property type="entry name" value="BINDING PROTEIN TRANSPEPTIDASE, PUTATIVE-RELATED"/>
    <property type="match status" value="1"/>
</dbReference>
<dbReference type="AlphaFoldDB" id="A0A161Q1B3"/>
<dbReference type="SUPFAM" id="SSF53955">
    <property type="entry name" value="Lysozyme-like"/>
    <property type="match status" value="1"/>
</dbReference>
<evidence type="ECO:0000256" key="17">
    <source>
        <dbReference type="SAM" id="MobiDB-lite"/>
    </source>
</evidence>
<dbReference type="InterPro" id="IPR012338">
    <property type="entry name" value="Beta-lactam/transpept-like"/>
</dbReference>
<dbReference type="RefSeq" id="WP_061949087.1">
    <property type="nucleotide sequence ID" value="NZ_LTAO01000023.1"/>
</dbReference>
<evidence type="ECO:0000256" key="4">
    <source>
        <dbReference type="ARBA" id="ARBA00022475"/>
    </source>
</evidence>
<dbReference type="STRING" id="519424.AZF04_07030"/>
<gene>
    <name evidence="20" type="ORF">AZF04_07030</name>
</gene>
<dbReference type="GO" id="GO:0071555">
    <property type="term" value="P:cell wall organization"/>
    <property type="evidence" value="ECO:0007669"/>
    <property type="project" value="UniProtKB-KW"/>
</dbReference>
<evidence type="ECO:0000256" key="6">
    <source>
        <dbReference type="ARBA" id="ARBA00022670"/>
    </source>
</evidence>
<evidence type="ECO:0000259" key="19">
    <source>
        <dbReference type="Pfam" id="PF00912"/>
    </source>
</evidence>
<dbReference type="PANTHER" id="PTHR32282:SF11">
    <property type="entry name" value="PENICILLIN-BINDING PROTEIN 1B"/>
    <property type="match status" value="1"/>
</dbReference>
<keyword evidence="7" id="KW-0328">Glycosyltransferase</keyword>
<keyword evidence="14" id="KW-0961">Cell wall biogenesis/degradation</keyword>
<dbReference type="InterPro" id="IPR050396">
    <property type="entry name" value="Glycosyltr_51/Transpeptidase"/>
</dbReference>
<feature type="domain" description="Penicillin-binding protein transpeptidase" evidence="18">
    <location>
        <begin position="327"/>
        <end position="599"/>
    </location>
</feature>
<evidence type="ECO:0000256" key="5">
    <source>
        <dbReference type="ARBA" id="ARBA00022645"/>
    </source>
</evidence>
<keyword evidence="21" id="KW-1185">Reference proteome</keyword>
<evidence type="ECO:0000256" key="15">
    <source>
        <dbReference type="ARBA" id="ARBA00034000"/>
    </source>
</evidence>
<dbReference type="FunFam" id="1.10.3810.10:FF:000001">
    <property type="entry name" value="Penicillin-binding protein 1A"/>
    <property type="match status" value="1"/>
</dbReference>
<dbReference type="Pfam" id="PF00912">
    <property type="entry name" value="Transgly"/>
    <property type="match status" value="1"/>
</dbReference>
<evidence type="ECO:0000256" key="14">
    <source>
        <dbReference type="ARBA" id="ARBA00023316"/>
    </source>
</evidence>
<keyword evidence="11" id="KW-0573">Peptidoglycan synthesis</keyword>
<dbReference type="SUPFAM" id="SSF56601">
    <property type="entry name" value="beta-lactamase/transpeptidase-like"/>
    <property type="match status" value="1"/>
</dbReference>
<keyword evidence="4" id="KW-1003">Cell membrane</keyword>
<keyword evidence="12" id="KW-0472">Membrane</keyword>
<comment type="similarity">
    <text evidence="3">In the N-terminal section; belongs to the glycosyltransferase 51 family.</text>
</comment>
<dbReference type="GO" id="GO:0030288">
    <property type="term" value="C:outer membrane-bounded periplasmic space"/>
    <property type="evidence" value="ECO:0007669"/>
    <property type="project" value="TreeGrafter"/>
</dbReference>
<keyword evidence="8" id="KW-0808">Transferase</keyword>
<dbReference type="Proteomes" id="UP000075806">
    <property type="component" value="Unassembled WGS sequence"/>
</dbReference>
<keyword evidence="5" id="KW-0121">Carboxypeptidase</keyword>
<comment type="similarity">
    <text evidence="2">In the C-terminal section; belongs to the transpeptidase family.</text>
</comment>
<evidence type="ECO:0000256" key="7">
    <source>
        <dbReference type="ARBA" id="ARBA00022676"/>
    </source>
</evidence>
<dbReference type="Gene3D" id="1.10.3810.10">
    <property type="entry name" value="Biosynthetic peptidoglycan transglycosylase-like"/>
    <property type="match status" value="1"/>
</dbReference>
<accession>A0A161Q1B3</accession>
<evidence type="ECO:0000256" key="3">
    <source>
        <dbReference type="ARBA" id="ARBA00007739"/>
    </source>
</evidence>
<dbReference type="GO" id="GO:0008658">
    <property type="term" value="F:penicillin binding"/>
    <property type="evidence" value="ECO:0007669"/>
    <property type="project" value="InterPro"/>
</dbReference>
<dbReference type="GO" id="GO:0005886">
    <property type="term" value="C:plasma membrane"/>
    <property type="evidence" value="ECO:0007669"/>
    <property type="project" value="UniProtKB-SubCell"/>
</dbReference>
<dbReference type="InterPro" id="IPR001264">
    <property type="entry name" value="Glyco_trans_51"/>
</dbReference>
<evidence type="ECO:0000256" key="13">
    <source>
        <dbReference type="ARBA" id="ARBA00023268"/>
    </source>
</evidence>
<keyword evidence="6" id="KW-0645">Protease</keyword>
<evidence type="ECO:0000256" key="11">
    <source>
        <dbReference type="ARBA" id="ARBA00022984"/>
    </source>
</evidence>
<keyword evidence="9" id="KW-0378">Hydrolase</keyword>
<reference evidence="20" key="1">
    <citation type="submission" date="2016-02" db="EMBL/GenBank/DDBJ databases">
        <title>Genome sequence of Bacillus trypoxylicola KCTC 13244(T).</title>
        <authorList>
            <person name="Jeong H."/>
            <person name="Park S.-H."/>
            <person name="Choi S.-K."/>
        </authorList>
    </citation>
    <scope>NUCLEOTIDE SEQUENCE [LARGE SCALE GENOMIC DNA]</scope>
    <source>
        <strain evidence="20">KCTC 13244</strain>
    </source>
</reference>
<proteinExistence type="inferred from homology"/>
<evidence type="ECO:0000256" key="8">
    <source>
        <dbReference type="ARBA" id="ARBA00022679"/>
    </source>
</evidence>
<feature type="compositionally biased region" description="Acidic residues" evidence="17">
    <location>
        <begin position="661"/>
        <end position="672"/>
    </location>
</feature>
<evidence type="ECO:0000256" key="2">
    <source>
        <dbReference type="ARBA" id="ARBA00007090"/>
    </source>
</evidence>
<dbReference type="GO" id="GO:0008955">
    <property type="term" value="F:peptidoglycan glycosyltransferase activity"/>
    <property type="evidence" value="ECO:0007669"/>
    <property type="project" value="UniProtKB-EC"/>
</dbReference>
<name>A0A161Q1B3_9BACI</name>
<evidence type="ECO:0000313" key="20">
    <source>
        <dbReference type="EMBL" id="KYG29273.1"/>
    </source>
</evidence>
<comment type="subcellular location">
    <subcellularLocation>
        <location evidence="1">Cell membrane</location>
    </subcellularLocation>
</comment>
<keyword evidence="10" id="KW-0133">Cell shape</keyword>
<evidence type="ECO:0000259" key="18">
    <source>
        <dbReference type="Pfam" id="PF00905"/>
    </source>
</evidence>
<sequence>MQVVLNRKRRRQRNKWRLAFRLLLVFLLLASGSAVALLSYTRMLGPPPIQVSQTTVIYGDNNEIIGETHHGENRYWVSLSDISQDVIDATISVEDRKFFQHLGFDPKRIAGAILANIRSGEKSQGASTITQQYARNLYLNHEKTWTRKWNELLYALRLEMNYEKEEILEGYLNTVYYGHGAYGIEAASAHFFDKDSRDLTLAEASMLAGIPKGPSYYSPLTNEELAKKRQKVVLFSMVENEMITQQEADAAFEEELIYIERPHQTLDKVGPYFHDVVHYQLVHQLGIEPDLIEAGGLQVYTTLDAEMQKKAEKIIEQEMPTNELEIGFVAMDPKTGYVKALVGGKQHVQGGFNRAVQAQRQPGSTMKPFLYYGALENGFTATTTLKSEKTDFPIDGQSEPYSPDNFNSNFAEDYITMIQALAFSDNIYAVKTHYFIGLDTLGEITRRVGLKSTIQPHPSSALGSSSVNVLEMVNGYSAFANGGFKTEPLFIKKVENIKGEILFENKPTYEQVLDPELTFIMTDLMTAMFDRQLNDYTSVTGGSVAPFIKRPVAGKSGSTSTDSWMIGFTPQLVTGVWVGYDDSRRLQTKGDSQVSKQVWAKFTEEALANELKLPFQPPRNLTALEVDPKTGLLANENCTGRLTYFVKGTEPTESCPSSEKEMEETVQEESEEEHSIFKRFLRWMNE</sequence>
<dbReference type="Pfam" id="PF00905">
    <property type="entry name" value="Transpeptidase"/>
    <property type="match status" value="1"/>
</dbReference>
<comment type="caution">
    <text evidence="20">The sequence shown here is derived from an EMBL/GenBank/DDBJ whole genome shotgun (WGS) entry which is preliminary data.</text>
</comment>
<dbReference type="GO" id="GO:0006508">
    <property type="term" value="P:proteolysis"/>
    <property type="evidence" value="ECO:0007669"/>
    <property type="project" value="UniProtKB-KW"/>
</dbReference>
<comment type="catalytic activity">
    <reaction evidence="15">
        <text>Preferential cleavage: (Ac)2-L-Lys-D-Ala-|-D-Ala. Also transpeptidation of peptidyl-alanyl moieties that are N-acyl substituents of D-alanine.</text>
        <dbReference type="EC" id="3.4.16.4"/>
    </reaction>
</comment>
<evidence type="ECO:0000256" key="12">
    <source>
        <dbReference type="ARBA" id="ARBA00023136"/>
    </source>
</evidence>
<evidence type="ECO:0000256" key="16">
    <source>
        <dbReference type="ARBA" id="ARBA00049902"/>
    </source>
</evidence>
<dbReference type="InterPro" id="IPR001460">
    <property type="entry name" value="PCN-bd_Tpept"/>
</dbReference>
<dbReference type="GO" id="GO:0009252">
    <property type="term" value="P:peptidoglycan biosynthetic process"/>
    <property type="evidence" value="ECO:0007669"/>
    <property type="project" value="UniProtKB-KW"/>
</dbReference>
<evidence type="ECO:0000256" key="1">
    <source>
        <dbReference type="ARBA" id="ARBA00004236"/>
    </source>
</evidence>
<organism evidence="20 21">
    <name type="scientific">Alkalihalobacillus trypoxylicola</name>
    <dbReference type="NCBI Taxonomy" id="519424"/>
    <lineage>
        <taxon>Bacteria</taxon>
        <taxon>Bacillati</taxon>
        <taxon>Bacillota</taxon>
        <taxon>Bacilli</taxon>
        <taxon>Bacillales</taxon>
        <taxon>Bacillaceae</taxon>
        <taxon>Alkalihalobacillus</taxon>
    </lineage>
</organism>
<dbReference type="Gene3D" id="3.40.710.10">
    <property type="entry name" value="DD-peptidase/beta-lactamase superfamily"/>
    <property type="match status" value="1"/>
</dbReference>
<dbReference type="EMBL" id="LTAO01000023">
    <property type="protein sequence ID" value="KYG29273.1"/>
    <property type="molecule type" value="Genomic_DNA"/>
</dbReference>
<evidence type="ECO:0000256" key="9">
    <source>
        <dbReference type="ARBA" id="ARBA00022801"/>
    </source>
</evidence>
<keyword evidence="13" id="KW-0511">Multifunctional enzyme</keyword>